<feature type="domain" description="Nitroreductase" evidence="1">
    <location>
        <begin position="9"/>
        <end position="65"/>
    </location>
</feature>
<name>D6Z0N4_DESAT</name>
<dbReference type="Gene3D" id="3.40.109.10">
    <property type="entry name" value="NADH Oxidase"/>
    <property type="match status" value="1"/>
</dbReference>
<organism evidence="2 3">
    <name type="scientific">Desulfurivibrio alkaliphilus (strain DSM 19089 / UNIQEM U267 / AHT2)</name>
    <dbReference type="NCBI Taxonomy" id="589865"/>
    <lineage>
        <taxon>Bacteria</taxon>
        <taxon>Pseudomonadati</taxon>
        <taxon>Thermodesulfobacteriota</taxon>
        <taxon>Desulfobulbia</taxon>
        <taxon>Desulfobulbales</taxon>
        <taxon>Desulfobulbaceae</taxon>
        <taxon>Desulfurivibrio</taxon>
    </lineage>
</organism>
<dbReference type="SUPFAM" id="SSF55469">
    <property type="entry name" value="FMN-dependent nitroreductase-like"/>
    <property type="match status" value="1"/>
</dbReference>
<sequence length="169" mass="19102">MHNPVLEAIYRRRSVREFTPEEVSPDELQEIVRAGIWAPSGLNNQPWRFVLIRAEETRARLAELTKYSRIVLAAPALIAVFLDQGAMYDPVKDQQAAGACIQNMLLAAEALGLGAVWLGQILHNKDKVRQELDLDDHLDLMAVIALGRPEPKDRRSQRKPLEDFILKSI</sequence>
<dbReference type="InterPro" id="IPR000415">
    <property type="entry name" value="Nitroreductase-like"/>
</dbReference>
<dbReference type="GO" id="GO:0016491">
    <property type="term" value="F:oxidoreductase activity"/>
    <property type="evidence" value="ECO:0007669"/>
    <property type="project" value="InterPro"/>
</dbReference>
<dbReference type="STRING" id="589865.DaAHT2_0557"/>
<proteinExistence type="predicted"/>
<dbReference type="Pfam" id="PF00881">
    <property type="entry name" value="Nitroreductase"/>
    <property type="match status" value="2"/>
</dbReference>
<dbReference type="PANTHER" id="PTHR23026:SF123">
    <property type="entry name" value="NAD(P)H NITROREDUCTASE RV3131-RELATED"/>
    <property type="match status" value="1"/>
</dbReference>
<gene>
    <name evidence="2" type="ordered locus">DaAHT2_0557</name>
</gene>
<dbReference type="HOGENOM" id="CLU_070764_7_3_7"/>
<keyword evidence="3" id="KW-1185">Reference proteome</keyword>
<dbReference type="InterPro" id="IPR050627">
    <property type="entry name" value="Nitroreductase/BluB"/>
</dbReference>
<dbReference type="InterPro" id="IPR029479">
    <property type="entry name" value="Nitroreductase"/>
</dbReference>
<dbReference type="FunCoup" id="D6Z0N4">
    <property type="interactions" value="108"/>
</dbReference>
<dbReference type="RefSeq" id="WP_013162794.1">
    <property type="nucleotide sequence ID" value="NC_014216.1"/>
</dbReference>
<dbReference type="eggNOG" id="COG0778">
    <property type="taxonomic scope" value="Bacteria"/>
</dbReference>
<dbReference type="PANTHER" id="PTHR23026">
    <property type="entry name" value="NADPH NITROREDUCTASE"/>
    <property type="match status" value="1"/>
</dbReference>
<dbReference type="InParanoid" id="D6Z0N4"/>
<reference evidence="3" key="1">
    <citation type="submission" date="2010-02" db="EMBL/GenBank/DDBJ databases">
        <title>Complete sequence of Desulfurivibrio alkaliphilus AHT2.</title>
        <authorList>
            <consortium name="US DOE Joint Genome Institute"/>
            <person name="Pitluck S."/>
            <person name="Chertkov O."/>
            <person name="Detter J.C."/>
            <person name="Han C."/>
            <person name="Tapia R."/>
            <person name="Larimer F."/>
            <person name="Land M."/>
            <person name="Hauser L."/>
            <person name="Kyrpides N."/>
            <person name="Mikhailova N."/>
            <person name="Sorokin D.Y."/>
            <person name="Muyzer G."/>
            <person name="Woyke T."/>
        </authorList>
    </citation>
    <scope>NUCLEOTIDE SEQUENCE [LARGE SCALE GENOMIC DNA]</scope>
    <source>
        <strain evidence="3">DSM 19089 / UNIQEM U267 / AHT2</strain>
    </source>
</reference>
<protein>
    <submittedName>
        <fullName evidence="2">Nitroreductase</fullName>
    </submittedName>
</protein>
<accession>D6Z0N4</accession>
<dbReference type="EMBL" id="CP001940">
    <property type="protein sequence ID" value="ADH85263.1"/>
    <property type="molecule type" value="Genomic_DNA"/>
</dbReference>
<dbReference type="CDD" id="cd02136">
    <property type="entry name" value="PnbA_NfnB-like"/>
    <property type="match status" value="1"/>
</dbReference>
<evidence type="ECO:0000259" key="1">
    <source>
        <dbReference type="Pfam" id="PF00881"/>
    </source>
</evidence>
<dbReference type="OrthoDB" id="9809288at2"/>
<evidence type="ECO:0000313" key="2">
    <source>
        <dbReference type="EMBL" id="ADH85263.1"/>
    </source>
</evidence>
<dbReference type="AlphaFoldDB" id="D6Z0N4"/>
<feature type="domain" description="Nitroreductase" evidence="1">
    <location>
        <begin position="67"/>
        <end position="148"/>
    </location>
</feature>
<dbReference type="KEGG" id="dak:DaAHT2_0557"/>
<evidence type="ECO:0000313" key="3">
    <source>
        <dbReference type="Proteomes" id="UP000001508"/>
    </source>
</evidence>
<dbReference type="Proteomes" id="UP000001508">
    <property type="component" value="Chromosome"/>
</dbReference>